<organism evidence="1 2">
    <name type="scientific">Elysia crispata</name>
    <name type="common">lettuce slug</name>
    <dbReference type="NCBI Taxonomy" id="231223"/>
    <lineage>
        <taxon>Eukaryota</taxon>
        <taxon>Metazoa</taxon>
        <taxon>Spiralia</taxon>
        <taxon>Lophotrochozoa</taxon>
        <taxon>Mollusca</taxon>
        <taxon>Gastropoda</taxon>
        <taxon>Heterobranchia</taxon>
        <taxon>Euthyneura</taxon>
        <taxon>Panpulmonata</taxon>
        <taxon>Sacoglossa</taxon>
        <taxon>Placobranchoidea</taxon>
        <taxon>Plakobranchidae</taxon>
        <taxon>Elysia</taxon>
    </lineage>
</organism>
<gene>
    <name evidence="1" type="ORF">RRG08_024868</name>
</gene>
<comment type="caution">
    <text evidence="1">The sequence shown here is derived from an EMBL/GenBank/DDBJ whole genome shotgun (WGS) entry which is preliminary data.</text>
</comment>
<evidence type="ECO:0000313" key="1">
    <source>
        <dbReference type="EMBL" id="KAK3747721.1"/>
    </source>
</evidence>
<dbReference type="Proteomes" id="UP001283361">
    <property type="component" value="Unassembled WGS sequence"/>
</dbReference>
<proteinExistence type="predicted"/>
<protein>
    <submittedName>
        <fullName evidence="1">Uncharacterized protein</fullName>
    </submittedName>
</protein>
<sequence>METPHSERRHQPLVSTLWDYHEARTMETPHSERRHQLAVSTIWDYHEAWTIETASTLSLDSPLEATTNLEVSTSRIYSMIFARYCHQFYPAWHFSTPPAKLFRFSEEKKNEVWGDLCDDNTGFSYINLSYLVWMFVFLTLDWLSTHGMLPPDGKCQAGPCFDVANMADEIWFHGQLLALPVLPQLFAQLPDEILH</sequence>
<name>A0AAE0YK86_9GAST</name>
<accession>A0AAE0YK86</accession>
<reference evidence="1" key="1">
    <citation type="journal article" date="2023" name="G3 (Bethesda)">
        <title>A reference genome for the long-term kleptoplast-retaining sea slug Elysia crispata morphotype clarki.</title>
        <authorList>
            <person name="Eastman K.E."/>
            <person name="Pendleton A.L."/>
            <person name="Shaikh M.A."/>
            <person name="Suttiyut T."/>
            <person name="Ogas R."/>
            <person name="Tomko P."/>
            <person name="Gavelis G."/>
            <person name="Widhalm J.R."/>
            <person name="Wisecaver J.H."/>
        </authorList>
    </citation>
    <scope>NUCLEOTIDE SEQUENCE</scope>
    <source>
        <strain evidence="1">ECLA1</strain>
    </source>
</reference>
<dbReference type="AlphaFoldDB" id="A0AAE0YK86"/>
<dbReference type="EMBL" id="JAWDGP010006075">
    <property type="protein sequence ID" value="KAK3747721.1"/>
    <property type="molecule type" value="Genomic_DNA"/>
</dbReference>
<evidence type="ECO:0000313" key="2">
    <source>
        <dbReference type="Proteomes" id="UP001283361"/>
    </source>
</evidence>
<keyword evidence="2" id="KW-1185">Reference proteome</keyword>